<evidence type="ECO:0000313" key="2">
    <source>
        <dbReference type="Proteomes" id="UP000054107"/>
    </source>
</evidence>
<proteinExistence type="predicted"/>
<dbReference type="EMBL" id="LN719426">
    <property type="protein sequence ID" value="CEP08106.1"/>
    <property type="molecule type" value="Genomic_DNA"/>
</dbReference>
<gene>
    <name evidence="1" type="primary">PARPA_01415.1 scaffold 1359</name>
</gene>
<protein>
    <submittedName>
        <fullName evidence="1">Uncharacterized protein</fullName>
    </submittedName>
</protein>
<sequence length="87" mass="10097">MIVKTRKEIDFAFESYKETGLNYYEGDKDSAEEAFDKCHTLYVQMMQIFLHSKNPNANKVLTSWKGRINILEADLKKLPAVTESIYS</sequence>
<keyword evidence="2" id="KW-1185">Reference proteome</keyword>
<dbReference type="OrthoDB" id="10338837at2759"/>
<dbReference type="Proteomes" id="UP000054107">
    <property type="component" value="Unassembled WGS sequence"/>
</dbReference>
<dbReference type="AlphaFoldDB" id="A0A0B7MQ84"/>
<reference evidence="1 2" key="1">
    <citation type="submission" date="2014-09" db="EMBL/GenBank/DDBJ databases">
        <authorList>
            <person name="Ellenberger Sabrina"/>
        </authorList>
    </citation>
    <scope>NUCLEOTIDE SEQUENCE [LARGE SCALE GENOMIC DNA]</scope>
    <source>
        <strain evidence="1 2">CBS 412.66</strain>
    </source>
</reference>
<accession>A0A0B7MQ84</accession>
<organism evidence="1 2">
    <name type="scientific">Parasitella parasitica</name>
    <dbReference type="NCBI Taxonomy" id="35722"/>
    <lineage>
        <taxon>Eukaryota</taxon>
        <taxon>Fungi</taxon>
        <taxon>Fungi incertae sedis</taxon>
        <taxon>Mucoromycota</taxon>
        <taxon>Mucoromycotina</taxon>
        <taxon>Mucoromycetes</taxon>
        <taxon>Mucorales</taxon>
        <taxon>Mucorineae</taxon>
        <taxon>Mucoraceae</taxon>
        <taxon>Parasitella</taxon>
    </lineage>
</organism>
<name>A0A0B7MQ84_9FUNG</name>
<evidence type="ECO:0000313" key="1">
    <source>
        <dbReference type="EMBL" id="CEP08106.1"/>
    </source>
</evidence>